<name>A0A1P8F8J1_9CHLR</name>
<dbReference type="Proteomes" id="UP000185934">
    <property type="component" value="Chromosome"/>
</dbReference>
<dbReference type="KEGG" id="dfo:Dform_01469"/>
<dbReference type="EMBL" id="CP018258">
    <property type="protein sequence ID" value="APV44791.1"/>
    <property type="molecule type" value="Genomic_DNA"/>
</dbReference>
<dbReference type="STRING" id="1839801.Dform_01469"/>
<sequence length="135" mass="14702">MSFFKLALVYVITLIVFLGIDALWLGVISKNFYRTHLGGLLRDSFNMAPAILFYLLYVIGLMVFVIVPAVNNSSIAQAVGLGILFGLVAYATYDLSNFATLKNWPLTIVVSDLGWGMFISGIVSVVGYLVGNALK</sequence>
<dbReference type="InterPro" id="IPR018687">
    <property type="entry name" value="DUF2177_membr"/>
</dbReference>
<dbReference type="AlphaFoldDB" id="A0A1P8F8J1"/>
<dbReference type="Pfam" id="PF09945">
    <property type="entry name" value="DUF2177"/>
    <property type="match status" value="1"/>
</dbReference>
<proteinExistence type="predicted"/>
<protein>
    <submittedName>
        <fullName evidence="2">Putative membrane protein</fullName>
    </submittedName>
</protein>
<dbReference type="OrthoDB" id="166547at2"/>
<evidence type="ECO:0000313" key="2">
    <source>
        <dbReference type="EMBL" id="APV44791.1"/>
    </source>
</evidence>
<feature type="transmembrane region" description="Helical" evidence="1">
    <location>
        <begin position="113"/>
        <end position="134"/>
    </location>
</feature>
<feature type="transmembrane region" description="Helical" evidence="1">
    <location>
        <begin position="47"/>
        <end position="67"/>
    </location>
</feature>
<keyword evidence="1" id="KW-1133">Transmembrane helix</keyword>
<gene>
    <name evidence="2" type="ORF">Dform_01469</name>
</gene>
<feature type="transmembrane region" description="Helical" evidence="1">
    <location>
        <begin position="7"/>
        <end position="27"/>
    </location>
</feature>
<dbReference type="RefSeq" id="WP_076004419.1">
    <property type="nucleotide sequence ID" value="NZ_CP018258.1"/>
</dbReference>
<accession>A0A1P8F8J1</accession>
<organism evidence="2 3">
    <name type="scientific">Dehalogenimonas formicexedens</name>
    <dbReference type="NCBI Taxonomy" id="1839801"/>
    <lineage>
        <taxon>Bacteria</taxon>
        <taxon>Bacillati</taxon>
        <taxon>Chloroflexota</taxon>
        <taxon>Dehalococcoidia</taxon>
        <taxon>Dehalococcoidales</taxon>
        <taxon>Dehalococcoidaceae</taxon>
        <taxon>Dehalogenimonas</taxon>
    </lineage>
</organism>
<keyword evidence="3" id="KW-1185">Reference proteome</keyword>
<feature type="transmembrane region" description="Helical" evidence="1">
    <location>
        <begin position="74"/>
        <end position="93"/>
    </location>
</feature>
<reference evidence="3" key="1">
    <citation type="submission" date="2016-11" db="EMBL/GenBank/DDBJ databases">
        <title>Dehalogenimonas formicexedens sp. nov., a chlorinated alkane respiring bacterium isolated from contaminated groundwater.</title>
        <authorList>
            <person name="Key T.A."/>
            <person name="Bowman K.S."/>
            <person name="Lee I."/>
            <person name="Chun J."/>
            <person name="Albuquerque L."/>
            <person name="da Costa M.S."/>
            <person name="Rainey F.A."/>
            <person name="Moe W.M."/>
        </authorList>
    </citation>
    <scope>NUCLEOTIDE SEQUENCE [LARGE SCALE GENOMIC DNA]</scope>
    <source>
        <strain evidence="3">NSZ-14</strain>
    </source>
</reference>
<evidence type="ECO:0000256" key="1">
    <source>
        <dbReference type="SAM" id="Phobius"/>
    </source>
</evidence>
<keyword evidence="1" id="KW-0812">Transmembrane</keyword>
<evidence type="ECO:0000313" key="3">
    <source>
        <dbReference type="Proteomes" id="UP000185934"/>
    </source>
</evidence>
<keyword evidence="1" id="KW-0472">Membrane</keyword>